<evidence type="ECO:0000256" key="9">
    <source>
        <dbReference type="ARBA" id="ARBA00037230"/>
    </source>
</evidence>
<keyword evidence="4" id="KW-0997">Cell inner membrane</keyword>
<evidence type="ECO:0000256" key="5">
    <source>
        <dbReference type="ARBA" id="ARBA00022692"/>
    </source>
</evidence>
<feature type="transmembrane region" description="Helical" evidence="10">
    <location>
        <begin position="207"/>
        <end position="229"/>
    </location>
</feature>
<dbReference type="InterPro" id="IPR032523">
    <property type="entry name" value="CcmF_C"/>
</dbReference>
<reference evidence="13" key="1">
    <citation type="submission" date="2018-06" db="EMBL/GenBank/DDBJ databases">
        <authorList>
            <person name="Zhirakovskaya E."/>
        </authorList>
    </citation>
    <scope>NUCLEOTIDE SEQUENCE</scope>
</reference>
<keyword evidence="5 10" id="KW-0812">Transmembrane</keyword>
<evidence type="ECO:0000256" key="4">
    <source>
        <dbReference type="ARBA" id="ARBA00022519"/>
    </source>
</evidence>
<feature type="transmembrane region" description="Helical" evidence="10">
    <location>
        <begin position="425"/>
        <end position="443"/>
    </location>
</feature>
<dbReference type="NCBIfam" id="TIGR00353">
    <property type="entry name" value="nrfE"/>
    <property type="match status" value="1"/>
</dbReference>
<evidence type="ECO:0000256" key="8">
    <source>
        <dbReference type="ARBA" id="ARBA00023136"/>
    </source>
</evidence>
<dbReference type="NCBIfam" id="NF007691">
    <property type="entry name" value="PRK10369.1"/>
    <property type="match status" value="1"/>
</dbReference>
<feature type="transmembrane region" description="Helical" evidence="10">
    <location>
        <begin position="175"/>
        <end position="195"/>
    </location>
</feature>
<feature type="transmembrane region" description="Helical" evidence="10">
    <location>
        <begin position="489"/>
        <end position="515"/>
    </location>
</feature>
<dbReference type="InterPro" id="IPR003567">
    <property type="entry name" value="Cyt_c_biogenesis"/>
</dbReference>
<feature type="transmembrane region" description="Helical" evidence="10">
    <location>
        <begin position="272"/>
        <end position="292"/>
    </location>
</feature>
<dbReference type="GO" id="GO:0017004">
    <property type="term" value="P:cytochrome complex assembly"/>
    <property type="evidence" value="ECO:0007669"/>
    <property type="project" value="UniProtKB-KW"/>
</dbReference>
<accession>A0A3B0SDG4</accession>
<feature type="transmembrane region" description="Helical" evidence="10">
    <location>
        <begin position="616"/>
        <end position="636"/>
    </location>
</feature>
<evidence type="ECO:0000259" key="12">
    <source>
        <dbReference type="Pfam" id="PF16327"/>
    </source>
</evidence>
<feature type="transmembrane region" description="Helical" evidence="10">
    <location>
        <begin position="6"/>
        <end position="26"/>
    </location>
</feature>
<feature type="domain" description="Cytochrome c-type biogenesis protein CcmF C-terminal" evidence="12">
    <location>
        <begin position="315"/>
        <end position="638"/>
    </location>
</feature>
<feature type="transmembrane region" description="Helical" evidence="10">
    <location>
        <begin position="124"/>
        <end position="142"/>
    </location>
</feature>
<dbReference type="Pfam" id="PF01578">
    <property type="entry name" value="Cytochrom_C_asm"/>
    <property type="match status" value="1"/>
</dbReference>
<dbReference type="PRINTS" id="PR01410">
    <property type="entry name" value="CCBIOGENESIS"/>
</dbReference>
<name>A0A3B0SDG4_9ZZZZ</name>
<dbReference type="PANTHER" id="PTHR43653">
    <property type="entry name" value="CYTOCHROME C ASSEMBLY PROTEIN-RELATED"/>
    <property type="match status" value="1"/>
</dbReference>
<feature type="transmembrane region" description="Helical" evidence="10">
    <location>
        <begin position="352"/>
        <end position="373"/>
    </location>
</feature>
<proteinExistence type="inferred from homology"/>
<evidence type="ECO:0000256" key="10">
    <source>
        <dbReference type="SAM" id="Phobius"/>
    </source>
</evidence>
<comment type="function">
    <text evidence="9">Required for the biogenesis of c-type cytochromes. Possible subunit of a heme lyase.</text>
</comment>
<dbReference type="GO" id="GO:0016829">
    <property type="term" value="F:lyase activity"/>
    <property type="evidence" value="ECO:0007669"/>
    <property type="project" value="UniProtKB-KW"/>
</dbReference>
<dbReference type="EMBL" id="UOEE01000332">
    <property type="protein sequence ID" value="VAW02083.1"/>
    <property type="molecule type" value="Genomic_DNA"/>
</dbReference>
<dbReference type="GO" id="GO:0020037">
    <property type="term" value="F:heme binding"/>
    <property type="evidence" value="ECO:0007669"/>
    <property type="project" value="InterPro"/>
</dbReference>
<evidence type="ECO:0000256" key="7">
    <source>
        <dbReference type="ARBA" id="ARBA00022989"/>
    </source>
</evidence>
<dbReference type="PANTHER" id="PTHR43653:SF1">
    <property type="entry name" value="CYTOCHROME C-TYPE BIOGENESIS PROTEIN CCMF"/>
    <property type="match status" value="1"/>
</dbReference>
<keyword evidence="13" id="KW-0456">Lyase</keyword>
<feature type="transmembrane region" description="Helical" evidence="10">
    <location>
        <begin position="249"/>
        <end position="265"/>
    </location>
</feature>
<feature type="transmembrane region" description="Helical" evidence="10">
    <location>
        <begin position="393"/>
        <end position="413"/>
    </location>
</feature>
<evidence type="ECO:0000313" key="13">
    <source>
        <dbReference type="EMBL" id="VAW02083.1"/>
    </source>
</evidence>
<dbReference type="PRINTS" id="PR01411">
    <property type="entry name" value="CCMFBIOGNSIS"/>
</dbReference>
<evidence type="ECO:0000256" key="6">
    <source>
        <dbReference type="ARBA" id="ARBA00022748"/>
    </source>
</evidence>
<keyword evidence="6" id="KW-0201">Cytochrome c-type biogenesis</keyword>
<dbReference type="GO" id="GO:0015232">
    <property type="term" value="F:heme transmembrane transporter activity"/>
    <property type="evidence" value="ECO:0007669"/>
    <property type="project" value="InterPro"/>
</dbReference>
<dbReference type="GO" id="GO:0005886">
    <property type="term" value="C:plasma membrane"/>
    <property type="evidence" value="ECO:0007669"/>
    <property type="project" value="UniProtKB-SubCell"/>
</dbReference>
<evidence type="ECO:0000256" key="2">
    <source>
        <dbReference type="ARBA" id="ARBA00009186"/>
    </source>
</evidence>
<feature type="transmembrane region" description="Helical" evidence="10">
    <location>
        <begin position="449"/>
        <end position="468"/>
    </location>
</feature>
<feature type="transmembrane region" description="Helical" evidence="10">
    <location>
        <begin position="38"/>
        <end position="62"/>
    </location>
</feature>
<evidence type="ECO:0000256" key="1">
    <source>
        <dbReference type="ARBA" id="ARBA00004429"/>
    </source>
</evidence>
<feature type="transmembrane region" description="Helical" evidence="10">
    <location>
        <begin position="96"/>
        <end position="117"/>
    </location>
</feature>
<keyword evidence="7 10" id="KW-1133">Transmembrane helix</keyword>
<organism evidence="13">
    <name type="scientific">hydrothermal vent metagenome</name>
    <dbReference type="NCBI Taxonomy" id="652676"/>
    <lineage>
        <taxon>unclassified sequences</taxon>
        <taxon>metagenomes</taxon>
        <taxon>ecological metagenomes</taxon>
    </lineage>
</organism>
<feature type="transmembrane region" description="Helical" evidence="10">
    <location>
        <begin position="312"/>
        <end position="331"/>
    </location>
</feature>
<evidence type="ECO:0000256" key="3">
    <source>
        <dbReference type="ARBA" id="ARBA00022475"/>
    </source>
</evidence>
<dbReference type="InterPro" id="IPR003568">
    <property type="entry name" value="Cyt_c_biogenesis_CcmF"/>
</dbReference>
<feature type="domain" description="Cytochrome c assembly protein" evidence="11">
    <location>
        <begin position="89"/>
        <end position="295"/>
    </location>
</feature>
<keyword evidence="8 10" id="KW-0472">Membrane</keyword>
<dbReference type="InterPro" id="IPR002541">
    <property type="entry name" value="Cyt_c_assembly"/>
</dbReference>
<gene>
    <name evidence="13" type="ORF">MNBD_ALPHA06-1100</name>
</gene>
<comment type="similarity">
    <text evidence="2">Belongs to the CcmF/CycK/Ccl1/NrfE/CcsA family.</text>
</comment>
<evidence type="ECO:0000259" key="11">
    <source>
        <dbReference type="Pfam" id="PF01578"/>
    </source>
</evidence>
<dbReference type="Pfam" id="PF16327">
    <property type="entry name" value="CcmF_C"/>
    <property type="match status" value="1"/>
</dbReference>
<keyword evidence="3" id="KW-1003">Cell membrane</keyword>
<protein>
    <submittedName>
        <fullName evidence="13">Cytochrome c heme lyase subunit CcmF</fullName>
    </submittedName>
</protein>
<sequence length="661" mass="72582">MSAEIGHFALILALVLAVIQSTIPLFGVRKGNLRLMRLADLMAIGQMSFVVLSFLALTYAFIVSDFSVELVARNSHSLKPFLYKITGVWANHEGSMLLWVLILSIYGAMVPLFGGALPARLKTLAISVQGMIGVGFLGFILFTSNPFLRLANPPMDGNGLNPLLQDPGLAFHPPFLYLGYVGFSMAFSFSVAALIEGKVDVLWARWLRPWVLAAWSFLTVGIALGSVWAYYELGWGGWWFWDPVENASLLPWLAGTALLHSTLVVERRYALVNWTVLLGILTFSLSLIGTFLVRSGVITSVHAFANDPERGVYILLLLMIASGGALSLYALRANSLRLGNGFDFLSREAGLVINNILLVCATAVVFLGTFYPLFVDIISDDKISVGPPFFDLYVGSIMGALVVFMGIMPMLRWRGDNIKTIAKPLLILFGGTMVMTIAIFLFGKSVLGAVGIGLAFWLFAGTLLNFAQKIKIGQRGLRDNIRMARALPAGVYGFLAAHIGLAVTLVGITSMGIWAEENILMMQPGDSTRLGGYVIQMQDVNDYNGPNYSAETARFLLRKNDQTIGQLRTERRFFPVRKMQTTEAGIHVRPTRNLYVAVGEGDPSRGWAVRIYFHPFVAWIWIGALLMALGGFIALADRRLRLPTTSKINPALLRSMPEPAE</sequence>
<dbReference type="AlphaFoldDB" id="A0A3B0SDG4"/>
<comment type="subcellular location">
    <subcellularLocation>
        <location evidence="1">Cell inner membrane</location>
        <topology evidence="1">Multi-pass membrane protein</topology>
    </subcellularLocation>
</comment>